<dbReference type="EMBL" id="LAZR01064967">
    <property type="protein sequence ID" value="KKK56495.1"/>
    <property type="molecule type" value="Genomic_DNA"/>
</dbReference>
<feature type="non-terminal residue" evidence="2">
    <location>
        <position position="1"/>
    </location>
</feature>
<reference evidence="2" key="1">
    <citation type="journal article" date="2015" name="Nature">
        <title>Complex archaea that bridge the gap between prokaryotes and eukaryotes.</title>
        <authorList>
            <person name="Spang A."/>
            <person name="Saw J.H."/>
            <person name="Jorgensen S.L."/>
            <person name="Zaremba-Niedzwiedzka K."/>
            <person name="Martijn J."/>
            <person name="Lind A.E."/>
            <person name="van Eijk R."/>
            <person name="Schleper C."/>
            <person name="Guy L."/>
            <person name="Ettema T.J."/>
        </authorList>
    </citation>
    <scope>NUCLEOTIDE SEQUENCE</scope>
</reference>
<accession>A0A0F8X6C1</accession>
<evidence type="ECO:0000256" key="1">
    <source>
        <dbReference type="SAM" id="Phobius"/>
    </source>
</evidence>
<organism evidence="2">
    <name type="scientific">marine sediment metagenome</name>
    <dbReference type="NCBI Taxonomy" id="412755"/>
    <lineage>
        <taxon>unclassified sequences</taxon>
        <taxon>metagenomes</taxon>
        <taxon>ecological metagenomes</taxon>
    </lineage>
</organism>
<name>A0A0F8X6C1_9ZZZZ</name>
<keyword evidence="1" id="KW-1133">Transmembrane helix</keyword>
<keyword evidence="1" id="KW-0472">Membrane</keyword>
<dbReference type="AlphaFoldDB" id="A0A0F8X6C1"/>
<sequence length="352" mass="36943">KALTDTVAVTDQITTKVTKSLTDTVAVTDETAIAQATSLTDTVAVTDQITTKVTKSLTDSVAVTDEINLVQAISLTDTIAVTDQIDMNTPIKALTETVSVTDQITTIVTKALTDTVAVTEREDINAFFQDLTVPDRDTGDGDWDDFTSSGAIVRLEDSSSNLLASGHPFRIGQGLSGFYFASGVAPFNFSDSLFVSLVGNPITFNPQGGVSSSVSWTASISASSTEESLESDLLDMMSDFESELNDFIIGDLLTSTGLINISTGRTVALEAFNLMETAAPNAFAVSQALISLDFDPPPGQLQGEIDTGVSQIVNDSVAGLSEAFGIAEPFIGFAIAIVFSAILGMIVSQTSE</sequence>
<keyword evidence="1" id="KW-0812">Transmembrane</keyword>
<comment type="caution">
    <text evidence="2">The sequence shown here is derived from an EMBL/GenBank/DDBJ whole genome shotgun (WGS) entry which is preliminary data.</text>
</comment>
<evidence type="ECO:0000313" key="2">
    <source>
        <dbReference type="EMBL" id="KKK56495.1"/>
    </source>
</evidence>
<feature type="transmembrane region" description="Helical" evidence="1">
    <location>
        <begin position="330"/>
        <end position="348"/>
    </location>
</feature>
<feature type="non-terminal residue" evidence="2">
    <location>
        <position position="352"/>
    </location>
</feature>
<gene>
    <name evidence="2" type="ORF">LCGC14_3063950</name>
</gene>
<proteinExistence type="predicted"/>
<protein>
    <submittedName>
        <fullName evidence="2">Uncharacterized protein</fullName>
    </submittedName>
</protein>